<dbReference type="SUPFAM" id="SSF88688">
    <property type="entry name" value="Families 57/38 glycoside transferase middle domain"/>
    <property type="match status" value="1"/>
</dbReference>
<comment type="similarity">
    <text evidence="1 9">Belongs to the glycosyl hydrolase 38 family.</text>
</comment>
<dbReference type="InterPro" id="IPR011013">
    <property type="entry name" value="Gal_mutarotase_sf_dom"/>
</dbReference>
<sequence>MTIKIFRRGFARIGLILALIAILVCLYYISTSTSSKDLHAKSTKLALSNNKTNWSSWLNANNINSHKSQKRKDVTDNSEEVTSNWEQCPILEEATSVDINTKDVFSKFEFEPDWMKTKEYWDKDFESRYEKLMNDQHRQPLKVILVPHSHNDPGWLKTFVNYFQSDTRQILNLAVTKLPEFQNMTFIWSEISFLNLWWEQAHPSRQRALKKLVEKGQLEITTGGWVMTDEANVHLYAMLDQLIEGHQWVKTNLNFIPKSGWSIDPFGHGSTVPYLLASSGFEGTIIQRIHYSWKQWFAKNQASDFLWKPYWNSDKSKHNSMLTHNMPFDIYSIKHSCGPHPFLCLSFDFRKIPGEYTEYSIKAQFITDENVQQKADLLMEQYTRTASLFKHNVALIPIGDDFRYNHEKEFNQQYENYKKLIDYINANSATRYRNATLQFGTPIDYFRAIEERQKHKFPQLIGDFFVYADIFNEGRPAYWSGYFTTRPFYKLMSRDLEHNLRSLEILFTLAFNKARQHNLSNAYKVYEKNYEKIIQARRNLGLFQHHDAITGTSKVHVMRDYLNRLYESIQDSVKLQQQTIEMLIQKPNSNFQQNFIISELERDNSNRLPRKTASQVKPGKNVDFVLYNSLAQERMEVVLLRTTKKNVKIIDSNGNVLPYQINPVFNITEHPDTMARKVVVSKREYEIMFIAKLPALSLSTFTLAYENNTRSKMATIYCEDCKDDEKAEHQEEQKVEDYFFNIRTKESGDIQVENMKMKLLFSESGFLKSMTRRDYGRPIQMAIKFGAYKSAQFHSGAYLFRPESSDPRSAEKDVFEGYREKKILITSGPISSDVTVIYGAFMAHTVRIFKTDTYLDTAIFIENDIDFENPPKNRETEMFMRFNTAIENGDEPEFYSDLNGFQWQPRKKVSQIGIEGNYFPITTSAFIQDKQMRLTLMTTHAQGAASLENGQLEVMLDRRTLYDDYRGMGEGIVDSRLTRHQFWVTLEFFDNINRQESGRKIYNVPSLMAQQLSNSLNYPVNIYFIEKYDESQQLLIQKNVQLLNYNLPCDLHLVNLRTLTETNLPLFPSRSALLIFQRFGHDCRLSNDGDNESYSKSCYQLNGKFSNIELFKEIEIEEIHRTTLTALKSYGPVKSFSTDQIESMELRTFNVTFV</sequence>
<reference evidence="12" key="2">
    <citation type="submission" date="2022-10" db="EMBL/GenBank/DDBJ databases">
        <authorList>
            <consortium name="ENA_rothamsted_submissions"/>
            <consortium name="culmorum"/>
            <person name="King R."/>
        </authorList>
    </citation>
    <scope>NUCLEOTIDE SEQUENCE</scope>
</reference>
<dbReference type="GO" id="GO:0006491">
    <property type="term" value="P:N-glycan processing"/>
    <property type="evidence" value="ECO:0007669"/>
    <property type="project" value="TreeGrafter"/>
</dbReference>
<dbReference type="Pfam" id="PF07748">
    <property type="entry name" value="Glyco_hydro_38C"/>
    <property type="match status" value="1"/>
</dbReference>
<dbReference type="GO" id="GO:0030246">
    <property type="term" value="F:carbohydrate binding"/>
    <property type="evidence" value="ECO:0007669"/>
    <property type="project" value="InterPro"/>
</dbReference>
<dbReference type="PANTHER" id="PTHR11607">
    <property type="entry name" value="ALPHA-MANNOSIDASE"/>
    <property type="match status" value="1"/>
</dbReference>
<comment type="cofactor">
    <cofactor evidence="9">
        <name>Zn(2+)</name>
        <dbReference type="ChEBI" id="CHEBI:29105"/>
    </cofactor>
    <text evidence="9">Binds 1 zinc ion per subunit.</text>
</comment>
<dbReference type="Pfam" id="PF01074">
    <property type="entry name" value="Glyco_hydro_38N"/>
    <property type="match status" value="1"/>
</dbReference>
<comment type="subunit">
    <text evidence="2">Homodimer; disulfide-linked.</text>
</comment>
<keyword evidence="10" id="KW-1133">Transmembrane helix</keyword>
<dbReference type="PANTHER" id="PTHR11607:SF70">
    <property type="entry name" value="ALPHA-MANNOSIDASE"/>
    <property type="match status" value="1"/>
</dbReference>
<dbReference type="Proteomes" id="UP001153620">
    <property type="component" value="Chromosome 3"/>
</dbReference>
<evidence type="ECO:0000259" key="11">
    <source>
        <dbReference type="SMART" id="SM00872"/>
    </source>
</evidence>
<dbReference type="GO" id="GO:0006013">
    <property type="term" value="P:mannose metabolic process"/>
    <property type="evidence" value="ECO:0007669"/>
    <property type="project" value="InterPro"/>
</dbReference>
<evidence type="ECO:0000256" key="6">
    <source>
        <dbReference type="ARBA" id="ARBA00023295"/>
    </source>
</evidence>
<name>A0A9N9S4L5_9DIPT</name>
<dbReference type="Gene3D" id="2.60.40.1180">
    <property type="entry name" value="Golgi alpha-mannosidase II"/>
    <property type="match status" value="1"/>
</dbReference>
<evidence type="ECO:0000256" key="3">
    <source>
        <dbReference type="ARBA" id="ARBA00022723"/>
    </source>
</evidence>
<dbReference type="OrthoDB" id="10261055at2759"/>
<keyword evidence="5 9" id="KW-0862">Zinc</keyword>
<evidence type="ECO:0000256" key="2">
    <source>
        <dbReference type="ARBA" id="ARBA00011748"/>
    </source>
</evidence>
<protein>
    <recommendedName>
        <fullName evidence="9">Alpha-mannosidase</fullName>
        <ecNumber evidence="9">3.2.1.-</ecNumber>
    </recommendedName>
</protein>
<dbReference type="Gene3D" id="1.20.1270.50">
    <property type="entry name" value="Glycoside hydrolase family 38, central domain"/>
    <property type="match status" value="1"/>
</dbReference>
<dbReference type="InterPro" id="IPR013780">
    <property type="entry name" value="Glyco_hydro_b"/>
</dbReference>
<dbReference type="InterPro" id="IPR000602">
    <property type="entry name" value="Glyco_hydro_38_N"/>
</dbReference>
<accession>A0A9N9S4L5</accession>
<dbReference type="GO" id="GO:0046872">
    <property type="term" value="F:metal ion binding"/>
    <property type="evidence" value="ECO:0007669"/>
    <property type="project" value="UniProtKB-KW"/>
</dbReference>
<organism evidence="12 13">
    <name type="scientific">Chironomus riparius</name>
    <dbReference type="NCBI Taxonomy" id="315576"/>
    <lineage>
        <taxon>Eukaryota</taxon>
        <taxon>Metazoa</taxon>
        <taxon>Ecdysozoa</taxon>
        <taxon>Arthropoda</taxon>
        <taxon>Hexapoda</taxon>
        <taxon>Insecta</taxon>
        <taxon>Pterygota</taxon>
        <taxon>Neoptera</taxon>
        <taxon>Endopterygota</taxon>
        <taxon>Diptera</taxon>
        <taxon>Nematocera</taxon>
        <taxon>Chironomoidea</taxon>
        <taxon>Chironomidae</taxon>
        <taxon>Chironominae</taxon>
        <taxon>Chironomus</taxon>
    </lineage>
</organism>
<dbReference type="FunFam" id="3.20.110.10:FF:000007">
    <property type="entry name" value="Alpha-mannosidase"/>
    <property type="match status" value="1"/>
</dbReference>
<evidence type="ECO:0000256" key="1">
    <source>
        <dbReference type="ARBA" id="ARBA00009792"/>
    </source>
</evidence>
<dbReference type="GO" id="GO:0000139">
    <property type="term" value="C:Golgi membrane"/>
    <property type="evidence" value="ECO:0007669"/>
    <property type="project" value="TreeGrafter"/>
</dbReference>
<evidence type="ECO:0000256" key="7">
    <source>
        <dbReference type="ARBA" id="ARBA00059516"/>
    </source>
</evidence>
<keyword evidence="10" id="KW-0472">Membrane</keyword>
<dbReference type="FunFam" id="1.20.1270.50:FF:000001">
    <property type="entry name" value="Alpha-mannosidase"/>
    <property type="match status" value="1"/>
</dbReference>
<keyword evidence="3 9" id="KW-0479">Metal-binding</keyword>
<dbReference type="InterPro" id="IPR050843">
    <property type="entry name" value="Glycosyl_Hydrlase_38"/>
</dbReference>
<gene>
    <name evidence="12" type="ORF">CHIRRI_LOCUS10940</name>
</gene>
<dbReference type="InterPro" id="IPR011682">
    <property type="entry name" value="Glyco_hydro_38_C"/>
</dbReference>
<evidence type="ECO:0000256" key="9">
    <source>
        <dbReference type="RuleBase" id="RU361199"/>
    </source>
</evidence>
<evidence type="ECO:0000256" key="10">
    <source>
        <dbReference type="SAM" id="Phobius"/>
    </source>
</evidence>
<proteinExistence type="inferred from homology"/>
<dbReference type="GO" id="GO:0004572">
    <property type="term" value="F:mannosyl-oligosaccharide 1,3-1,6-alpha-mannosidase activity"/>
    <property type="evidence" value="ECO:0007669"/>
    <property type="project" value="UniProtKB-EC"/>
</dbReference>
<dbReference type="AlphaFoldDB" id="A0A9N9S4L5"/>
<dbReference type="InterPro" id="IPR037094">
    <property type="entry name" value="Glyco_hydro_38_cen_sf"/>
</dbReference>
<evidence type="ECO:0000256" key="8">
    <source>
        <dbReference type="ARBA" id="ARBA00093232"/>
    </source>
</evidence>
<keyword evidence="13" id="KW-1185">Reference proteome</keyword>
<keyword evidence="10" id="KW-0812">Transmembrane</keyword>
<dbReference type="InterPro" id="IPR011330">
    <property type="entry name" value="Glyco_hydro/deAcase_b/a-brl"/>
</dbReference>
<dbReference type="InterPro" id="IPR028995">
    <property type="entry name" value="Glyco_hydro_57/38_cen_sf"/>
</dbReference>
<dbReference type="InterPro" id="IPR015341">
    <property type="entry name" value="Glyco_hydro_38_cen"/>
</dbReference>
<dbReference type="InterPro" id="IPR027291">
    <property type="entry name" value="Glyco_hydro_38_N_sf"/>
</dbReference>
<comment type="catalytic activity">
    <reaction evidence="8">
        <text>N(4)-{beta-D-GlcNAc-(1-&gt;2)-alpha-D-Man-(1-&gt;3)-[alpha-D-Man-(1-&gt;3)-[alpha-D-Man-(1-&gt;6)]-alpha-D-Man-(1-&gt;6)]-beta-D-Man-(1-&gt;4)-beta-D-GlcNAc-(1-&gt;4)-beta-D-GlcNAc}-L-asparaginyl-[protein] + 2 H2O = 2 alpha-D-mannopyranose + an N(4)-{beta-D-GlcNAc-(1-&gt;2)-alpha-D-Man-(1-&gt;3)-[alpha-D-Man-(1-&gt;6)]-beta-D-Man-(1-&gt;4)-beta-D-GlcNAc-(1-&gt;4)-beta-D-GlcNAc}-L-asparaginyl-[protein]</text>
        <dbReference type="Rhea" id="RHEA:56052"/>
        <dbReference type="Rhea" id="RHEA-COMP:14368"/>
        <dbReference type="Rhea" id="RHEA-COMP:14369"/>
        <dbReference type="ChEBI" id="CHEBI:15377"/>
        <dbReference type="ChEBI" id="CHEBI:28729"/>
        <dbReference type="ChEBI" id="CHEBI:60615"/>
        <dbReference type="ChEBI" id="CHEBI:60625"/>
        <dbReference type="EC" id="3.2.1.114"/>
    </reaction>
</comment>
<dbReference type="SUPFAM" id="SSF74650">
    <property type="entry name" value="Galactose mutarotase-like"/>
    <property type="match status" value="1"/>
</dbReference>
<dbReference type="EC" id="3.2.1.-" evidence="9"/>
<comment type="function">
    <text evidence="7">Catalyzes the first committed step in the biosynthesis of complex N-glycans. It controls conversion of high mannose to complex N-glycans; the final hydrolytic step in the N-glycan maturation pathway.</text>
</comment>
<keyword evidence="6 9" id="KW-0326">Glycosidase</keyword>
<feature type="domain" description="Glycoside hydrolase family 38 central" evidence="11">
    <location>
        <begin position="477"/>
        <end position="565"/>
    </location>
</feature>
<evidence type="ECO:0000256" key="4">
    <source>
        <dbReference type="ARBA" id="ARBA00022801"/>
    </source>
</evidence>
<evidence type="ECO:0000256" key="5">
    <source>
        <dbReference type="ARBA" id="ARBA00022833"/>
    </source>
</evidence>
<feature type="transmembrane region" description="Helical" evidence="10">
    <location>
        <begin position="9"/>
        <end position="29"/>
    </location>
</feature>
<dbReference type="SUPFAM" id="SSF88713">
    <property type="entry name" value="Glycoside hydrolase/deacetylase"/>
    <property type="match status" value="1"/>
</dbReference>
<dbReference type="Gene3D" id="2.70.98.30">
    <property type="entry name" value="Golgi alpha-mannosidase II, domain 4"/>
    <property type="match status" value="1"/>
</dbReference>
<dbReference type="EMBL" id="OU895879">
    <property type="protein sequence ID" value="CAG9808094.1"/>
    <property type="molecule type" value="Genomic_DNA"/>
</dbReference>
<evidence type="ECO:0000313" key="12">
    <source>
        <dbReference type="EMBL" id="CAG9808094.1"/>
    </source>
</evidence>
<reference evidence="12" key="1">
    <citation type="submission" date="2022-01" db="EMBL/GenBank/DDBJ databases">
        <authorList>
            <person name="King R."/>
        </authorList>
    </citation>
    <scope>NUCLEOTIDE SEQUENCE</scope>
</reference>
<evidence type="ECO:0000313" key="13">
    <source>
        <dbReference type="Proteomes" id="UP001153620"/>
    </source>
</evidence>
<dbReference type="SMART" id="SM00872">
    <property type="entry name" value="Alpha-mann_mid"/>
    <property type="match status" value="1"/>
</dbReference>
<dbReference type="Pfam" id="PF09261">
    <property type="entry name" value="Alpha-mann_mid"/>
    <property type="match status" value="1"/>
</dbReference>
<dbReference type="Gene3D" id="3.20.110.10">
    <property type="entry name" value="Glycoside hydrolase 38, N terminal domain"/>
    <property type="match status" value="1"/>
</dbReference>
<keyword evidence="4 9" id="KW-0378">Hydrolase</keyword>